<gene>
    <name evidence="3" type="ORF">AVDCRST_MAG03-3368</name>
</gene>
<dbReference type="EMBL" id="CADCUT010000203">
    <property type="protein sequence ID" value="CAA9432864.1"/>
    <property type="molecule type" value="Genomic_DNA"/>
</dbReference>
<dbReference type="InterPro" id="IPR013783">
    <property type="entry name" value="Ig-like_fold"/>
</dbReference>
<dbReference type="Pfam" id="PF18887">
    <property type="entry name" value="MBG_3"/>
    <property type="match status" value="5"/>
</dbReference>
<feature type="domain" description="MBG" evidence="1">
    <location>
        <begin position="758"/>
        <end position="832"/>
    </location>
</feature>
<organism evidence="3">
    <name type="scientific">uncultured Rubrobacteraceae bacterium</name>
    <dbReference type="NCBI Taxonomy" id="349277"/>
    <lineage>
        <taxon>Bacteria</taxon>
        <taxon>Bacillati</taxon>
        <taxon>Actinomycetota</taxon>
        <taxon>Rubrobacteria</taxon>
        <taxon>Rubrobacterales</taxon>
        <taxon>Rubrobacteraceae</taxon>
        <taxon>environmental samples</taxon>
    </lineage>
</organism>
<feature type="domain" description="MBG" evidence="2">
    <location>
        <begin position="1087"/>
        <end position="1153"/>
    </location>
</feature>
<protein>
    <submittedName>
        <fullName evidence="3">Uncharacterized protein</fullName>
    </submittedName>
</protein>
<dbReference type="NCBIfam" id="NF038114">
    <property type="entry name" value="rightmost"/>
    <property type="match status" value="1"/>
</dbReference>
<dbReference type="GO" id="GO:0005975">
    <property type="term" value="P:carbohydrate metabolic process"/>
    <property type="evidence" value="ECO:0007669"/>
    <property type="project" value="UniProtKB-ARBA"/>
</dbReference>
<feature type="domain" description="MBG" evidence="2">
    <location>
        <begin position="999"/>
        <end position="1072"/>
    </location>
</feature>
<accession>A0A6J4Q2Q0</accession>
<dbReference type="Pfam" id="PF18676">
    <property type="entry name" value="MBG_2"/>
    <property type="match status" value="5"/>
</dbReference>
<feature type="domain" description="MBG" evidence="1">
    <location>
        <begin position="596"/>
        <end position="672"/>
    </location>
</feature>
<reference evidence="3" key="1">
    <citation type="submission" date="2020-02" db="EMBL/GenBank/DDBJ databases">
        <authorList>
            <person name="Meier V. D."/>
        </authorList>
    </citation>
    <scope>NUCLEOTIDE SEQUENCE</scope>
    <source>
        <strain evidence="3">AVDCRST_MAG03</strain>
    </source>
</reference>
<feature type="domain" description="MBG" evidence="2">
    <location>
        <begin position="279"/>
        <end position="353"/>
    </location>
</feature>
<dbReference type="Gene3D" id="3.30.160.710">
    <property type="match status" value="5"/>
</dbReference>
<feature type="domain" description="MBG" evidence="1">
    <location>
        <begin position="919"/>
        <end position="993"/>
    </location>
</feature>
<evidence type="ECO:0000259" key="2">
    <source>
        <dbReference type="Pfam" id="PF18887"/>
    </source>
</evidence>
<evidence type="ECO:0000259" key="1">
    <source>
        <dbReference type="Pfam" id="PF18676"/>
    </source>
</evidence>
<proteinExistence type="predicted"/>
<dbReference type="InterPro" id="IPR043772">
    <property type="entry name" value="MBG_3"/>
</dbReference>
<feature type="domain" description="MBG" evidence="2">
    <location>
        <begin position="1154"/>
        <end position="1228"/>
    </location>
</feature>
<dbReference type="Gene3D" id="2.60.40.10">
    <property type="entry name" value="Immunoglobulins"/>
    <property type="match status" value="1"/>
</dbReference>
<feature type="domain" description="MBG" evidence="1">
    <location>
        <begin position="514"/>
        <end position="590"/>
    </location>
</feature>
<dbReference type="InterPro" id="IPR041286">
    <property type="entry name" value="MBG_2"/>
</dbReference>
<sequence length="1422" mass="144535">MAVARWVNISGIGRTNTQIRSMGRFPLLFLSFALILALPAMALADTLTVSNTLVTNTDTSKAPGDTGTANVWLEVTNGAPNGDVNGCNVTSALPGTVTFSSNNPAVTFPQGNTVQLTDCSAIDDKTGARSNVKSIAYKVADNAAAGQAVLSATVSGGKSGSKYLTTDTLTVTITAPAKQNTTVALDPTSGTYGGNATLKATLKTGGHSALSGKTVDFKLNGNAVGSATTGTDGVATKSVSLSDINAGAYTHYVSANFAGDTSNNGSTASGDLTVDKAQATLTLNGLGGHTYNGSPQGATATTSPAGLGGVSITYDGSTQAPTDAGSYAVVASLTNPNYQAQDATGTLVIDKATPQITWGAPNDITYGTQLGAEQLNASSDVPGSFSYTPASGAKLDAGDGQDLRADFTPANPGNYNTASKTVKIDVNKADQSITFGALPDKTYGDAGFAADASADSGLDVSLGSATPAKCSINDGSVSILEAGTCTIEASQGGNANYNAATSVSRSFEIAKKALTVTANDEIKTYGDPNPSFTVRYSDDFVNGDTAASLGGTLGFDTGAAQGSPVGEYGVTPKGLTSGNYALTFRDGTLTINKADLTVRANDASREYGQANPAFGASYSGFKNGDDASMLGGTLAFDTNATVTSPAGGAYYVRPSGLTSGNYNIAFADGKLTVDKARAEISLGGLDHTYDATAKAATVQISPEPAAQSATRKALSVTYDGQASQPSSAGSYAVVASLDDDNYVAEDARGTLTIAKAALTVKADDKSRTYGDENPNLTGTLTGVKGADGITASYSTAATAASNAGTYAIVPSLDDPDGKLSNYLVTETEGTLTIGKAALSARADDKGREYGEANPNLTGTLTGVKNGDAVNASYSTPADAGSEVGTYAIVPTIDASEEVLANYEQPVLTNGKLTVGKAPLTIKAENATRQYGAADPTFTGSIVSGAIKNSDAVSLAFSTQATAASNVGPYAIVPSLSGTRASNYDVTAQNGTLTITKAPATITLSDLEQVYDGTAKAARVTTDPDSPNKQITVTYDGARQAPTNAGSYSVVASLNDANYEAKDATGTLVIAKAPASINLDGLDPDGLISKTYDGSPQRATATTTPAGLAGVSFTYDGNAQAPTNTGRYAVIAKLNNPNYVAENATGTLDIAKAQAQINLSDLNHTYDGTVKAAKATTTHPAGLNVDLSYSQGVNAATPRDAGNYDVVAQINDANYRGSATGTLNIARASQAITFGALGPKTLGDPDFNVSATGGDSGNPVTFAAAGSCTISGNTVRITAIGACEITASQAGNANYGDASPVKQSFRINYRFAGYRAPVDNGGVFNVAKAGSSIPMKFSLFGNQGLNIIEAGFPKATAINCTTSATTDAIEETTTANSGLTYDATADQYNYVWKTPSTYSGKCFKFDMVLKDGTSHTALFKFTR</sequence>
<name>A0A6J4Q2Q0_9ACTN</name>
<feature type="domain" description="MBG" evidence="2">
    <location>
        <begin position="678"/>
        <end position="756"/>
    </location>
</feature>
<evidence type="ECO:0000313" key="3">
    <source>
        <dbReference type="EMBL" id="CAA9432864.1"/>
    </source>
</evidence>
<feature type="domain" description="MBG" evidence="1">
    <location>
        <begin position="840"/>
        <end position="913"/>
    </location>
</feature>